<reference evidence="2 3" key="1">
    <citation type="submission" date="2021-05" db="EMBL/GenBank/DDBJ databases">
        <title>Culturable bacteria isolated from Daya Bay.</title>
        <authorList>
            <person name="Zheng W."/>
            <person name="Yu S."/>
            <person name="Huang Y."/>
        </authorList>
    </citation>
    <scope>NUCLEOTIDE SEQUENCE [LARGE SCALE GENOMIC DNA]</scope>
    <source>
        <strain evidence="2 3">DP4N28-5</strain>
    </source>
</reference>
<name>A0ABS6T627_9RHOB</name>
<evidence type="ECO:0000313" key="2">
    <source>
        <dbReference type="EMBL" id="MBV7380722.1"/>
    </source>
</evidence>
<evidence type="ECO:0000313" key="3">
    <source>
        <dbReference type="Proteomes" id="UP000756530"/>
    </source>
</evidence>
<dbReference type="RefSeq" id="WP_218393909.1">
    <property type="nucleotide sequence ID" value="NZ_JAHUZE010000004.1"/>
</dbReference>
<protein>
    <submittedName>
        <fullName evidence="2">NAD-dependent epimerase/dehydratase family protein</fullName>
    </submittedName>
</protein>
<dbReference type="InterPro" id="IPR001509">
    <property type="entry name" value="Epimerase_deHydtase"/>
</dbReference>
<dbReference type="Proteomes" id="UP000756530">
    <property type="component" value="Unassembled WGS sequence"/>
</dbReference>
<gene>
    <name evidence="2" type="ORF">KJP28_17490</name>
</gene>
<accession>A0ABS6T627</accession>
<comment type="caution">
    <text evidence="2">The sequence shown here is derived from an EMBL/GenBank/DDBJ whole genome shotgun (WGS) entry which is preliminary data.</text>
</comment>
<proteinExistence type="predicted"/>
<feature type="domain" description="NAD-dependent epimerase/dehydratase" evidence="1">
    <location>
        <begin position="11"/>
        <end position="174"/>
    </location>
</feature>
<organism evidence="2 3">
    <name type="scientific">Maritimibacter dapengensis</name>
    <dbReference type="NCBI Taxonomy" id="2836868"/>
    <lineage>
        <taxon>Bacteria</taxon>
        <taxon>Pseudomonadati</taxon>
        <taxon>Pseudomonadota</taxon>
        <taxon>Alphaproteobacteria</taxon>
        <taxon>Rhodobacterales</taxon>
        <taxon>Roseobacteraceae</taxon>
        <taxon>Maritimibacter</taxon>
    </lineage>
</organism>
<dbReference type="Pfam" id="PF01370">
    <property type="entry name" value="Epimerase"/>
    <property type="match status" value="1"/>
</dbReference>
<sequence>MTRTRPDARLLLVGSTGRAGRLISKAWTRYPPGARTVIQVRDCAEANTPGQLRWAPLESTEPLRDWVSHYGSIDAMIVMAGVIPASGGNLEDNGTIAEACVAGALDANIRRVLIASSSSVYGSWKSTPYSEEDETRPVNPYGKAKVDMERAALSLSADKVEVTNLRIGNIAGADALLLKLANAGSGRPLIIHRFADDRGPFRSYIGPVSLAASLVRLALHKGPLPPILNVAAQSAVHMEDLAEAGSIPWRFVPAPLHAHQNIVLNTAKLARIAPMPHGAWNPKAIIGEWAGLGMTDVPS</sequence>
<evidence type="ECO:0000259" key="1">
    <source>
        <dbReference type="Pfam" id="PF01370"/>
    </source>
</evidence>
<dbReference type="EMBL" id="JAHUZE010000004">
    <property type="protein sequence ID" value="MBV7380722.1"/>
    <property type="molecule type" value="Genomic_DNA"/>
</dbReference>
<keyword evidence="3" id="KW-1185">Reference proteome</keyword>